<proteinExistence type="predicted"/>
<comment type="caution">
    <text evidence="1">The sequence shown here is derived from an EMBL/GenBank/DDBJ whole genome shotgun (WGS) entry which is preliminary data.</text>
</comment>
<gene>
    <name evidence="1" type="ORF">SSE37_05295</name>
</gene>
<sequence length="377" mass="42459">MCKSRRRKGTVVHARQGRTSARIQAAAVRIERRYGFIPGHQNRHVQRLWTVKAVERLGRRRREDTCHLLGPGAVRLRLPGLGSVERVKFAQHDRGLVDRRDLNALNFLQNRPATVSDAADQSDQYQRRADGARFDLAEKAIGRRREGHLRFGQRIARTWLGRLLVMRLADDRGFLRHTMRDGETALLAEPGECLVGVHTKVSSVRADVTGYKPGCVKSRGVAVFDRGDIARLDPQFTLYVQQRFAERRAFSAHDVAQSQCVVVEPLHRGVRYTVIAMGFAPDHTRLPHFTVCPQPARPDNHDSCSPVIATTLPYRKTIDRRPVVYPANSARFSAQWLQSSSIARTRWSISPGPWTGDGVKRSRSVPRGTVGKLMGCT</sequence>
<evidence type="ECO:0000313" key="2">
    <source>
        <dbReference type="Proteomes" id="UP000005713"/>
    </source>
</evidence>
<dbReference type="AlphaFoldDB" id="A3K289"/>
<reference evidence="1 2" key="1">
    <citation type="submission" date="2006-06" db="EMBL/GenBank/DDBJ databases">
        <authorList>
            <person name="Moran M.A."/>
            <person name="Ferriera S."/>
            <person name="Johnson J."/>
            <person name="Kravitz S."/>
            <person name="Beeson K."/>
            <person name="Sutton G."/>
            <person name="Rogers Y.-H."/>
            <person name="Friedman R."/>
            <person name="Frazier M."/>
            <person name="Venter J.C."/>
        </authorList>
    </citation>
    <scope>NUCLEOTIDE SEQUENCE [LARGE SCALE GENOMIC DNA]</scope>
    <source>
        <strain evidence="1 2">E-37</strain>
    </source>
</reference>
<organism evidence="1 2">
    <name type="scientific">Sagittula stellata (strain ATCC 700073 / DSM 11524 / E-37)</name>
    <dbReference type="NCBI Taxonomy" id="388399"/>
    <lineage>
        <taxon>Bacteria</taxon>
        <taxon>Pseudomonadati</taxon>
        <taxon>Pseudomonadota</taxon>
        <taxon>Alphaproteobacteria</taxon>
        <taxon>Rhodobacterales</taxon>
        <taxon>Roseobacteraceae</taxon>
        <taxon>Sagittula</taxon>
    </lineage>
</organism>
<dbReference type="EMBL" id="AAYA01000004">
    <property type="protein sequence ID" value="EBA09035.1"/>
    <property type="molecule type" value="Genomic_DNA"/>
</dbReference>
<dbReference type="Proteomes" id="UP000005713">
    <property type="component" value="Unassembled WGS sequence"/>
</dbReference>
<accession>A3K289</accession>
<keyword evidence="2" id="KW-1185">Reference proteome</keyword>
<evidence type="ECO:0000313" key="1">
    <source>
        <dbReference type="EMBL" id="EBA09035.1"/>
    </source>
</evidence>
<protein>
    <submittedName>
        <fullName evidence="1">Uncharacterized protein</fullName>
    </submittedName>
</protein>
<name>A3K289_SAGS3</name>